<dbReference type="EMBL" id="LN649232">
    <property type="protein sequence ID" value="CEI39100.1"/>
    <property type="molecule type" value="Genomic_DNA"/>
</dbReference>
<keyword evidence="2" id="KW-1185">Reference proteome</keyword>
<proteinExistence type="predicted"/>
<dbReference type="Proteomes" id="UP000245910">
    <property type="component" value="Chromosome IIII"/>
</dbReference>
<evidence type="ECO:0000313" key="1">
    <source>
        <dbReference type="EMBL" id="CEI39100.1"/>
    </source>
</evidence>
<dbReference type="AlphaFoldDB" id="A0A2L2SQB1"/>
<accession>A0A2L2SQB1</accession>
<evidence type="ECO:0000313" key="2">
    <source>
        <dbReference type="Proteomes" id="UP000245910"/>
    </source>
</evidence>
<name>A0A2L2SQB1_9HYPO</name>
<protein>
    <submittedName>
        <fullName evidence="1">Uncharacterized protein</fullName>
    </submittedName>
</protein>
<organism evidence="1 2">
    <name type="scientific">Fusarium venenatum</name>
    <dbReference type="NCBI Taxonomy" id="56646"/>
    <lineage>
        <taxon>Eukaryota</taxon>
        <taxon>Fungi</taxon>
        <taxon>Dikarya</taxon>
        <taxon>Ascomycota</taxon>
        <taxon>Pezizomycotina</taxon>
        <taxon>Sordariomycetes</taxon>
        <taxon>Hypocreomycetidae</taxon>
        <taxon>Hypocreales</taxon>
        <taxon>Nectriaceae</taxon>
        <taxon>Fusarium</taxon>
    </lineage>
</organism>
<sequence length="67" mass="7807">MSADTCANLSLRHARLGDGKTWRSSAVQLEYTVRRDEKRWVYMHTYYESATHEEELQLSDASGQSWP</sequence>
<reference evidence="2" key="1">
    <citation type="submission" date="2014-10" db="EMBL/GenBank/DDBJ databases">
        <authorList>
            <person name="King R."/>
        </authorList>
    </citation>
    <scope>NUCLEOTIDE SEQUENCE [LARGE SCALE GENOMIC DNA]</scope>
    <source>
        <strain evidence="2">A3/5</strain>
    </source>
</reference>